<feature type="transmembrane region" description="Helical" evidence="5">
    <location>
        <begin position="81"/>
        <end position="104"/>
    </location>
</feature>
<dbReference type="Pfam" id="PF04140">
    <property type="entry name" value="ICMT"/>
    <property type="match status" value="1"/>
</dbReference>
<keyword evidence="2 5" id="KW-0812">Transmembrane</keyword>
<dbReference type="Proteomes" id="UP000076871">
    <property type="component" value="Unassembled WGS sequence"/>
</dbReference>
<name>A0A165BM47_9APHY</name>
<evidence type="ECO:0000256" key="4">
    <source>
        <dbReference type="ARBA" id="ARBA00023136"/>
    </source>
</evidence>
<dbReference type="EC" id="2.1.1.100" evidence="5"/>
<protein>
    <recommendedName>
        <fullName evidence="5">Protein-S-isoprenylcysteine O-methyltransferase</fullName>
        <ecNumber evidence="5">2.1.1.100</ecNumber>
    </recommendedName>
</protein>
<dbReference type="InParanoid" id="A0A165BM47"/>
<comment type="catalytic activity">
    <reaction evidence="5">
        <text>[protein]-C-terminal S-[(2E,6E)-farnesyl]-L-cysteine + S-adenosyl-L-methionine = [protein]-C-terminal S-[(2E,6E)-farnesyl]-L-cysteine methyl ester + S-adenosyl-L-homocysteine</text>
        <dbReference type="Rhea" id="RHEA:21672"/>
        <dbReference type="Rhea" id="RHEA-COMP:12125"/>
        <dbReference type="Rhea" id="RHEA-COMP:12126"/>
        <dbReference type="ChEBI" id="CHEBI:57856"/>
        <dbReference type="ChEBI" id="CHEBI:59789"/>
        <dbReference type="ChEBI" id="CHEBI:90510"/>
        <dbReference type="ChEBI" id="CHEBI:90511"/>
        <dbReference type="EC" id="2.1.1.100"/>
    </reaction>
</comment>
<evidence type="ECO:0000256" key="1">
    <source>
        <dbReference type="ARBA" id="ARBA00004141"/>
    </source>
</evidence>
<dbReference type="EMBL" id="KV427667">
    <property type="protein sequence ID" value="KZT01297.1"/>
    <property type="molecule type" value="Genomic_DNA"/>
</dbReference>
<dbReference type="AlphaFoldDB" id="A0A165BM47"/>
<feature type="transmembrane region" description="Helical" evidence="5">
    <location>
        <begin position="141"/>
        <end position="160"/>
    </location>
</feature>
<keyword evidence="5" id="KW-0256">Endoplasmic reticulum</keyword>
<keyword evidence="4 5" id="KW-0472">Membrane</keyword>
<evidence type="ECO:0000256" key="6">
    <source>
        <dbReference type="SAM" id="SignalP"/>
    </source>
</evidence>
<dbReference type="GO" id="GO:0032259">
    <property type="term" value="P:methylation"/>
    <property type="evidence" value="ECO:0007669"/>
    <property type="project" value="UniProtKB-KW"/>
</dbReference>
<dbReference type="Gene3D" id="1.20.120.1630">
    <property type="match status" value="1"/>
</dbReference>
<dbReference type="PANTHER" id="PTHR12714:SF9">
    <property type="entry name" value="PROTEIN-S-ISOPRENYLCYSTEINE O-METHYLTRANSFERASE"/>
    <property type="match status" value="1"/>
</dbReference>
<feature type="non-terminal residue" evidence="7">
    <location>
        <position position="246"/>
    </location>
</feature>
<evidence type="ECO:0000313" key="8">
    <source>
        <dbReference type="Proteomes" id="UP000076871"/>
    </source>
</evidence>
<feature type="non-terminal residue" evidence="7">
    <location>
        <position position="1"/>
    </location>
</feature>
<keyword evidence="6" id="KW-0732">Signal</keyword>
<keyword evidence="5" id="KW-0949">S-adenosyl-L-methionine</keyword>
<keyword evidence="5" id="KW-0489">Methyltransferase</keyword>
<comment type="caution">
    <text evidence="5">Lacks conserved residue(s) required for the propagation of feature annotation.</text>
</comment>
<sequence length="246" mass="27316">LKIALLLTAGVSVHLSLSPPNPPAPPKHCIPQRSFFERCMMVWLETVLDALATSSVAFPSLPHAPLSSHLTCPSSSAAQTLIAPSLLLVVGMLFTLFGAILRLICYKTLGPMFTFELAITPMHALVTHGPYAYVRHPSYTGVYMTLLGATAVALAPGTWLRECWLQIGYGCCNAPFSETNTHRWTFGAGIFFAWFALAFWILKVVYALRSTNRRLVTEDTELRHTFGLAWESYADRVRWRLLPGVY</sequence>
<dbReference type="GeneID" id="63820333"/>
<dbReference type="GO" id="GO:0004671">
    <property type="term" value="F:protein C-terminal S-isoprenylcysteine carboxyl O-methyltransferase activity"/>
    <property type="evidence" value="ECO:0007669"/>
    <property type="project" value="UniProtKB-EC"/>
</dbReference>
<comment type="similarity">
    <text evidence="5">Belongs to the class VI-like SAM-binding methyltransferase superfamily. Isoprenylcysteine carboxyl methyltransferase family.</text>
</comment>
<dbReference type="GO" id="GO:0005789">
    <property type="term" value="C:endoplasmic reticulum membrane"/>
    <property type="evidence" value="ECO:0007669"/>
    <property type="project" value="UniProtKB-SubCell"/>
</dbReference>
<evidence type="ECO:0000256" key="5">
    <source>
        <dbReference type="RuleBase" id="RU362022"/>
    </source>
</evidence>
<feature type="signal peptide" evidence="6">
    <location>
        <begin position="1"/>
        <end position="18"/>
    </location>
</feature>
<reference evidence="7 8" key="1">
    <citation type="journal article" date="2016" name="Mol. Biol. Evol.">
        <title>Comparative Genomics of Early-Diverging Mushroom-Forming Fungi Provides Insights into the Origins of Lignocellulose Decay Capabilities.</title>
        <authorList>
            <person name="Nagy L.G."/>
            <person name="Riley R."/>
            <person name="Tritt A."/>
            <person name="Adam C."/>
            <person name="Daum C."/>
            <person name="Floudas D."/>
            <person name="Sun H."/>
            <person name="Yadav J.S."/>
            <person name="Pangilinan J."/>
            <person name="Larsson K.H."/>
            <person name="Matsuura K."/>
            <person name="Barry K."/>
            <person name="Labutti K."/>
            <person name="Kuo R."/>
            <person name="Ohm R.A."/>
            <person name="Bhattacharya S.S."/>
            <person name="Shirouzu T."/>
            <person name="Yoshinaga Y."/>
            <person name="Martin F.M."/>
            <person name="Grigoriev I.V."/>
            <person name="Hibbett D.S."/>
        </authorList>
    </citation>
    <scope>NUCLEOTIDE SEQUENCE [LARGE SCALE GENOMIC DNA]</scope>
    <source>
        <strain evidence="7 8">93-53</strain>
    </source>
</reference>
<keyword evidence="5" id="KW-0808">Transferase</keyword>
<dbReference type="RefSeq" id="XP_040759037.1">
    <property type="nucleotide sequence ID" value="XM_040903302.1"/>
</dbReference>
<dbReference type="InterPro" id="IPR007269">
    <property type="entry name" value="ICMT_MeTrfase"/>
</dbReference>
<feature type="chain" id="PRO_5007855673" description="Protein-S-isoprenylcysteine O-methyltransferase" evidence="6">
    <location>
        <begin position="19"/>
        <end position="246"/>
    </location>
</feature>
<dbReference type="OrthoDB" id="422086at2759"/>
<evidence type="ECO:0000313" key="7">
    <source>
        <dbReference type="EMBL" id="KZT01297.1"/>
    </source>
</evidence>
<keyword evidence="8" id="KW-1185">Reference proteome</keyword>
<dbReference type="PANTHER" id="PTHR12714">
    <property type="entry name" value="PROTEIN-S ISOPRENYLCYSTEINE O-METHYLTRANSFERASE"/>
    <property type="match status" value="1"/>
</dbReference>
<evidence type="ECO:0000256" key="2">
    <source>
        <dbReference type="ARBA" id="ARBA00022692"/>
    </source>
</evidence>
<feature type="transmembrane region" description="Helical" evidence="5">
    <location>
        <begin position="184"/>
        <end position="206"/>
    </location>
</feature>
<accession>A0A165BM47</accession>
<evidence type="ECO:0000256" key="3">
    <source>
        <dbReference type="ARBA" id="ARBA00022989"/>
    </source>
</evidence>
<gene>
    <name evidence="7" type="ORF">LAESUDRAFT_623292</name>
</gene>
<comment type="subcellular location">
    <subcellularLocation>
        <location evidence="5">Endoplasmic reticulum membrane</location>
        <topology evidence="5">Multi-pass membrane protein</topology>
    </subcellularLocation>
    <subcellularLocation>
        <location evidence="1">Membrane</location>
        <topology evidence="1">Multi-pass membrane protein</topology>
    </subcellularLocation>
</comment>
<organism evidence="7 8">
    <name type="scientific">Laetiporus sulphureus 93-53</name>
    <dbReference type="NCBI Taxonomy" id="1314785"/>
    <lineage>
        <taxon>Eukaryota</taxon>
        <taxon>Fungi</taxon>
        <taxon>Dikarya</taxon>
        <taxon>Basidiomycota</taxon>
        <taxon>Agaricomycotina</taxon>
        <taxon>Agaricomycetes</taxon>
        <taxon>Polyporales</taxon>
        <taxon>Laetiporus</taxon>
    </lineage>
</organism>
<proteinExistence type="inferred from homology"/>
<keyword evidence="3 5" id="KW-1133">Transmembrane helix</keyword>